<dbReference type="AlphaFoldDB" id="A0A7C5M077"/>
<protein>
    <recommendedName>
        <fullName evidence="5 6">Dephospho-CoA kinase</fullName>
        <ecNumber evidence="5 6">2.7.1.24</ecNumber>
    </recommendedName>
    <alternativeName>
        <fullName evidence="5">Dephosphocoenzyme A kinase</fullName>
    </alternativeName>
</protein>
<name>A0A7C5M077_9PROT</name>
<evidence type="ECO:0000256" key="6">
    <source>
        <dbReference type="NCBIfam" id="TIGR00152"/>
    </source>
</evidence>
<evidence type="ECO:0000256" key="1">
    <source>
        <dbReference type="ARBA" id="ARBA00009018"/>
    </source>
</evidence>
<keyword evidence="5 7" id="KW-0808">Transferase</keyword>
<accession>A0A7C5M077</accession>
<dbReference type="InterPro" id="IPR027417">
    <property type="entry name" value="P-loop_NTPase"/>
</dbReference>
<dbReference type="Proteomes" id="UP000885830">
    <property type="component" value="Unassembled WGS sequence"/>
</dbReference>
<sequence>MITIGLTGSIGMGKSTTTQMFKDLGCAVFDADAAVHALYAKGGKAVPIIGATFPDAIVNGAVDREKLAAHLRADPLHIGVLESFIHPLVAEMRKVVVEQAVRSGKKIIVFDIPLLFETGGDARVDKTVVVSAPAHIQEKRVLARPNMSTEKFAMIKSRQMPDIEKRKQTDYIVHTDKGLDFARAQVRDIIKDILAKQNV</sequence>
<dbReference type="PROSITE" id="PS51219">
    <property type="entry name" value="DPCK"/>
    <property type="match status" value="1"/>
</dbReference>
<keyword evidence="3 5" id="KW-0067">ATP-binding</keyword>
<proteinExistence type="inferred from homology"/>
<dbReference type="CDD" id="cd02022">
    <property type="entry name" value="DPCK"/>
    <property type="match status" value="1"/>
</dbReference>
<comment type="function">
    <text evidence="5">Catalyzes the phosphorylation of the 3'-hydroxyl group of dephosphocoenzyme A to form coenzyme A.</text>
</comment>
<comment type="catalytic activity">
    <reaction evidence="5">
        <text>3'-dephospho-CoA + ATP = ADP + CoA + H(+)</text>
        <dbReference type="Rhea" id="RHEA:18245"/>
        <dbReference type="ChEBI" id="CHEBI:15378"/>
        <dbReference type="ChEBI" id="CHEBI:30616"/>
        <dbReference type="ChEBI" id="CHEBI:57287"/>
        <dbReference type="ChEBI" id="CHEBI:57328"/>
        <dbReference type="ChEBI" id="CHEBI:456216"/>
        <dbReference type="EC" id="2.7.1.24"/>
    </reaction>
</comment>
<dbReference type="NCBIfam" id="TIGR00152">
    <property type="entry name" value="dephospho-CoA kinase"/>
    <property type="match status" value="1"/>
</dbReference>
<feature type="binding site" evidence="5">
    <location>
        <begin position="11"/>
        <end position="16"/>
    </location>
    <ligand>
        <name>ATP</name>
        <dbReference type="ChEBI" id="CHEBI:30616"/>
    </ligand>
</feature>
<comment type="similarity">
    <text evidence="1 5">Belongs to the CoaE family.</text>
</comment>
<keyword evidence="2 5" id="KW-0547">Nucleotide-binding</keyword>
<dbReference type="GO" id="GO:0015937">
    <property type="term" value="P:coenzyme A biosynthetic process"/>
    <property type="evidence" value="ECO:0007669"/>
    <property type="project" value="UniProtKB-UniRule"/>
</dbReference>
<keyword evidence="5 7" id="KW-0418">Kinase</keyword>
<comment type="subcellular location">
    <subcellularLocation>
        <location evidence="5">Cytoplasm</location>
    </subcellularLocation>
</comment>
<dbReference type="HAMAP" id="MF_00376">
    <property type="entry name" value="Dephospho_CoA_kinase"/>
    <property type="match status" value="1"/>
</dbReference>
<dbReference type="SUPFAM" id="SSF52540">
    <property type="entry name" value="P-loop containing nucleoside triphosphate hydrolases"/>
    <property type="match status" value="1"/>
</dbReference>
<reference evidence="7" key="1">
    <citation type="journal article" date="2020" name="mSystems">
        <title>Genome- and Community-Level Interaction Insights into Carbon Utilization and Element Cycling Functions of Hydrothermarchaeota in Hydrothermal Sediment.</title>
        <authorList>
            <person name="Zhou Z."/>
            <person name="Liu Y."/>
            <person name="Xu W."/>
            <person name="Pan J."/>
            <person name="Luo Z.H."/>
            <person name="Li M."/>
        </authorList>
    </citation>
    <scope>NUCLEOTIDE SEQUENCE [LARGE SCALE GENOMIC DNA]</scope>
    <source>
        <strain evidence="7">HyVt-485</strain>
    </source>
</reference>
<dbReference type="EMBL" id="DRMJ01000382">
    <property type="protein sequence ID" value="HHL43413.1"/>
    <property type="molecule type" value="Genomic_DNA"/>
</dbReference>
<dbReference type="EC" id="2.7.1.24" evidence="5 6"/>
<evidence type="ECO:0000313" key="7">
    <source>
        <dbReference type="EMBL" id="HHL43413.1"/>
    </source>
</evidence>
<evidence type="ECO:0000256" key="4">
    <source>
        <dbReference type="ARBA" id="ARBA00022993"/>
    </source>
</evidence>
<dbReference type="UniPathway" id="UPA00241">
    <property type="reaction ID" value="UER00356"/>
</dbReference>
<evidence type="ECO:0000256" key="3">
    <source>
        <dbReference type="ARBA" id="ARBA00022840"/>
    </source>
</evidence>
<dbReference type="InterPro" id="IPR001977">
    <property type="entry name" value="Depp_CoAkinase"/>
</dbReference>
<organism evidence="7">
    <name type="scientific">Hellea balneolensis</name>
    <dbReference type="NCBI Taxonomy" id="287478"/>
    <lineage>
        <taxon>Bacteria</taxon>
        <taxon>Pseudomonadati</taxon>
        <taxon>Pseudomonadota</taxon>
        <taxon>Alphaproteobacteria</taxon>
        <taxon>Maricaulales</taxon>
        <taxon>Robiginitomaculaceae</taxon>
        <taxon>Hellea</taxon>
    </lineage>
</organism>
<dbReference type="Gene3D" id="3.40.50.300">
    <property type="entry name" value="P-loop containing nucleotide triphosphate hydrolases"/>
    <property type="match status" value="1"/>
</dbReference>
<dbReference type="Pfam" id="PF01121">
    <property type="entry name" value="CoaE"/>
    <property type="match status" value="1"/>
</dbReference>
<dbReference type="PANTHER" id="PTHR10695">
    <property type="entry name" value="DEPHOSPHO-COA KINASE-RELATED"/>
    <property type="match status" value="1"/>
</dbReference>
<dbReference type="PANTHER" id="PTHR10695:SF46">
    <property type="entry name" value="BIFUNCTIONAL COENZYME A SYNTHASE-RELATED"/>
    <property type="match status" value="1"/>
</dbReference>
<comment type="pathway">
    <text evidence="5">Cofactor biosynthesis; coenzyme A biosynthesis; CoA from (R)-pantothenate: step 5/5.</text>
</comment>
<keyword evidence="4 5" id="KW-0173">Coenzyme A biosynthesis</keyword>
<gene>
    <name evidence="5" type="primary">coaE</name>
    <name evidence="7" type="ORF">ENJ42_07345</name>
</gene>
<comment type="caution">
    <text evidence="7">The sequence shown here is derived from an EMBL/GenBank/DDBJ whole genome shotgun (WGS) entry which is preliminary data.</text>
</comment>
<dbReference type="GO" id="GO:0004140">
    <property type="term" value="F:dephospho-CoA kinase activity"/>
    <property type="evidence" value="ECO:0007669"/>
    <property type="project" value="UniProtKB-UniRule"/>
</dbReference>
<dbReference type="GO" id="GO:0005524">
    <property type="term" value="F:ATP binding"/>
    <property type="evidence" value="ECO:0007669"/>
    <property type="project" value="UniProtKB-UniRule"/>
</dbReference>
<evidence type="ECO:0000256" key="5">
    <source>
        <dbReference type="HAMAP-Rule" id="MF_00376"/>
    </source>
</evidence>
<dbReference type="GO" id="GO:0005737">
    <property type="term" value="C:cytoplasm"/>
    <property type="evidence" value="ECO:0007669"/>
    <property type="project" value="UniProtKB-SubCell"/>
</dbReference>
<keyword evidence="5" id="KW-0963">Cytoplasm</keyword>
<evidence type="ECO:0000256" key="2">
    <source>
        <dbReference type="ARBA" id="ARBA00022741"/>
    </source>
</evidence>